<dbReference type="EMBL" id="QGKS01000310">
    <property type="protein sequence ID" value="PWR11751.1"/>
    <property type="molecule type" value="Genomic_DNA"/>
</dbReference>
<dbReference type="InterPro" id="IPR024078">
    <property type="entry name" value="LmbE-like_dom_sf"/>
</dbReference>
<organism evidence="2 3">
    <name type="scientific">Micromonospora sicca</name>
    <dbReference type="NCBI Taxonomy" id="2202420"/>
    <lineage>
        <taxon>Bacteria</taxon>
        <taxon>Bacillati</taxon>
        <taxon>Actinomycetota</taxon>
        <taxon>Actinomycetes</taxon>
        <taxon>Micromonosporales</taxon>
        <taxon>Micromonosporaceae</taxon>
        <taxon>Micromonospora</taxon>
    </lineage>
</organism>
<dbReference type="PANTHER" id="PTHR12993">
    <property type="entry name" value="N-ACETYLGLUCOSAMINYL-PHOSPHATIDYLINOSITOL DE-N-ACETYLASE-RELATED"/>
    <property type="match status" value="1"/>
</dbReference>
<dbReference type="OrthoDB" id="3514174at2"/>
<protein>
    <submittedName>
        <fullName evidence="2">GlcNAc-PI de-N-acetylase</fullName>
    </submittedName>
</protein>
<evidence type="ECO:0000313" key="3">
    <source>
        <dbReference type="Proteomes" id="UP000246050"/>
    </source>
</evidence>
<dbReference type="GO" id="GO:0016137">
    <property type="term" value="P:glycoside metabolic process"/>
    <property type="evidence" value="ECO:0007669"/>
    <property type="project" value="UniProtKB-ARBA"/>
</dbReference>
<dbReference type="PANTHER" id="PTHR12993:SF28">
    <property type="entry name" value="LMBE FAMILY PROTEIN"/>
    <property type="match status" value="1"/>
</dbReference>
<sequence>MSVLPTRPVTDRRQADTVWTVDELLPALPEDWDRCLAVVAHPDDIEYGAASAIARWTAQGKQVTYLLATRGEAGIDAMDPNQAAPLREEEQRAAGREVGVDVVEFLDHRDGVVEYGPGLRRDIVRAIRRHRPDVIVSGAFTVRMVGGMTNQADHRAVGLATLDAARDAGNRWIFPELVDEGLPPWGGVRYVCFAGAERPTHGVDVTGAPLQRGIASLAAHAEYTSGLGVAGPEPGPFLSWAARQGGPALGVEAAVLFDVHTLTFEGPPPWL</sequence>
<dbReference type="Proteomes" id="UP000246050">
    <property type="component" value="Unassembled WGS sequence"/>
</dbReference>
<comment type="caution">
    <text evidence="2">The sequence shown here is derived from an EMBL/GenBank/DDBJ whole genome shotgun (WGS) entry which is preliminary data.</text>
</comment>
<dbReference type="InterPro" id="IPR003737">
    <property type="entry name" value="GlcNAc_PI_deacetylase-related"/>
</dbReference>
<dbReference type="GO" id="GO:0016811">
    <property type="term" value="F:hydrolase activity, acting on carbon-nitrogen (but not peptide) bonds, in linear amides"/>
    <property type="evidence" value="ECO:0007669"/>
    <property type="project" value="TreeGrafter"/>
</dbReference>
<gene>
    <name evidence="2" type="ORF">DKT69_25810</name>
</gene>
<reference evidence="2 3" key="1">
    <citation type="submission" date="2018-05" db="EMBL/GenBank/DDBJ databases">
        <title>Micromonosporas from Atacama Desert.</title>
        <authorList>
            <person name="Carro L."/>
            <person name="Golinska P."/>
            <person name="Klenk H.-P."/>
            <person name="Goodfellow M."/>
        </authorList>
    </citation>
    <scope>NUCLEOTIDE SEQUENCE [LARGE SCALE GENOMIC DNA]</scope>
    <source>
        <strain evidence="2 3">4G51</strain>
    </source>
</reference>
<dbReference type="AlphaFoldDB" id="A0A317DA40"/>
<dbReference type="SUPFAM" id="SSF102588">
    <property type="entry name" value="LmbE-like"/>
    <property type="match status" value="1"/>
</dbReference>
<dbReference type="Pfam" id="PF02585">
    <property type="entry name" value="PIG-L"/>
    <property type="match status" value="1"/>
</dbReference>
<evidence type="ECO:0000313" key="2">
    <source>
        <dbReference type="EMBL" id="PWR11751.1"/>
    </source>
</evidence>
<proteinExistence type="predicted"/>
<evidence type="ECO:0000256" key="1">
    <source>
        <dbReference type="ARBA" id="ARBA00022833"/>
    </source>
</evidence>
<keyword evidence="1" id="KW-0862">Zinc</keyword>
<name>A0A317DA40_9ACTN</name>
<dbReference type="Gene3D" id="3.40.50.10320">
    <property type="entry name" value="LmbE-like"/>
    <property type="match status" value="1"/>
</dbReference>
<accession>A0A317DA40</accession>